<evidence type="ECO:0000256" key="2">
    <source>
        <dbReference type="SAM" id="MobiDB-lite"/>
    </source>
</evidence>
<dbReference type="AlphaFoldDB" id="A0ABD3JD52"/>
<sequence>MSSSNSPCAACKCLRRKCTQECVFAPYFPADQPQKFAYVHKVFGASNVTKLLNELNVSQREDAVNSLAYEAETRLRDPVYGCVGLISILQHKLDLLQKELASAKKELATYVGPHAMIPTMMQPSGAPPYMGNPSMSAVVPYNMMPMMGIPTAAAAGGPPLVIRDHQSQQQQQQAFDAQQLAAAVAARERQEMIRAYEQQQIRQQQQQQLEIKFDASGFDGVGNSVSPSRYNNPTSNVISPPPASPSLALGSFDNPYQIQAHQLSLQPQQGQAQDQQEHAQEQRSGSEERTNNNNGGPSC</sequence>
<feature type="compositionally biased region" description="Polar residues" evidence="2">
    <location>
        <begin position="223"/>
        <end position="238"/>
    </location>
</feature>
<feature type="region of interest" description="Disordered" evidence="2">
    <location>
        <begin position="220"/>
        <end position="299"/>
    </location>
</feature>
<comment type="similarity">
    <text evidence="1">Belongs to the LOB domain-containing protein family.</text>
</comment>
<dbReference type="InterPro" id="IPR004883">
    <property type="entry name" value="LOB"/>
</dbReference>
<dbReference type="PROSITE" id="PS50891">
    <property type="entry name" value="LOB"/>
    <property type="match status" value="1"/>
</dbReference>
<feature type="domain" description="LOB" evidence="3">
    <location>
        <begin position="6"/>
        <end position="107"/>
    </location>
</feature>
<comment type="caution">
    <text evidence="4">The sequence shown here is derived from an EMBL/GenBank/DDBJ whole genome shotgun (WGS) entry which is preliminary data.</text>
</comment>
<evidence type="ECO:0000313" key="5">
    <source>
        <dbReference type="Proteomes" id="UP001634007"/>
    </source>
</evidence>
<accession>A0ABD3JD52</accession>
<feature type="compositionally biased region" description="Basic and acidic residues" evidence="2">
    <location>
        <begin position="275"/>
        <end position="290"/>
    </location>
</feature>
<evidence type="ECO:0000256" key="1">
    <source>
        <dbReference type="ARBA" id="ARBA00005474"/>
    </source>
</evidence>
<gene>
    <name evidence="4" type="ORF">ACJRO7_030922</name>
</gene>
<reference evidence="4 5" key="1">
    <citation type="submission" date="2024-11" db="EMBL/GenBank/DDBJ databases">
        <title>Chromosome-level genome assembly of Eucalyptus globulus Labill. provides insights into its genome evolution.</title>
        <authorList>
            <person name="Li X."/>
        </authorList>
    </citation>
    <scope>NUCLEOTIDE SEQUENCE [LARGE SCALE GENOMIC DNA]</scope>
    <source>
        <strain evidence="4">CL2024</strain>
        <tissue evidence="4">Fresh tender leaves</tissue>
    </source>
</reference>
<dbReference type="PANTHER" id="PTHR31301:SF68">
    <property type="entry name" value="LOB DOMAIN-CONTAINING PROTEIN 32-RELATED"/>
    <property type="match status" value="1"/>
</dbReference>
<organism evidence="4 5">
    <name type="scientific">Eucalyptus globulus</name>
    <name type="common">Tasmanian blue gum</name>
    <dbReference type="NCBI Taxonomy" id="34317"/>
    <lineage>
        <taxon>Eukaryota</taxon>
        <taxon>Viridiplantae</taxon>
        <taxon>Streptophyta</taxon>
        <taxon>Embryophyta</taxon>
        <taxon>Tracheophyta</taxon>
        <taxon>Spermatophyta</taxon>
        <taxon>Magnoliopsida</taxon>
        <taxon>eudicotyledons</taxon>
        <taxon>Gunneridae</taxon>
        <taxon>Pentapetalae</taxon>
        <taxon>rosids</taxon>
        <taxon>malvids</taxon>
        <taxon>Myrtales</taxon>
        <taxon>Myrtaceae</taxon>
        <taxon>Myrtoideae</taxon>
        <taxon>Eucalypteae</taxon>
        <taxon>Eucalyptus</taxon>
    </lineage>
</organism>
<keyword evidence="5" id="KW-1185">Reference proteome</keyword>
<proteinExistence type="inferred from homology"/>
<dbReference type="EMBL" id="JBJKBG010000008">
    <property type="protein sequence ID" value="KAL3725956.1"/>
    <property type="molecule type" value="Genomic_DNA"/>
</dbReference>
<dbReference type="PANTHER" id="PTHR31301">
    <property type="entry name" value="LOB DOMAIN-CONTAINING PROTEIN 4-RELATED"/>
    <property type="match status" value="1"/>
</dbReference>
<protein>
    <recommendedName>
        <fullName evidence="3">LOB domain-containing protein</fullName>
    </recommendedName>
</protein>
<name>A0ABD3JD52_EUCGL</name>
<evidence type="ECO:0000259" key="3">
    <source>
        <dbReference type="PROSITE" id="PS50891"/>
    </source>
</evidence>
<feature type="compositionally biased region" description="Low complexity" evidence="2">
    <location>
        <begin position="245"/>
        <end position="274"/>
    </location>
</feature>
<evidence type="ECO:0000313" key="4">
    <source>
        <dbReference type="EMBL" id="KAL3725956.1"/>
    </source>
</evidence>
<dbReference type="Pfam" id="PF03195">
    <property type="entry name" value="LOB"/>
    <property type="match status" value="1"/>
</dbReference>
<dbReference type="Proteomes" id="UP001634007">
    <property type="component" value="Unassembled WGS sequence"/>
</dbReference>